<accession>A0AAW6VHS2</accession>
<reference evidence="2" key="1">
    <citation type="journal article" date="2023" name="Antibiotics">
        <title>Genomic Characterization of Antibiotic-Resistant Campylobacterales Isolated from Chilean Poultry Meat.</title>
        <authorList>
            <person name="Concha-Toloza M."/>
            <person name="Lopez-Cantillo M."/>
            <person name="Molina-Mora J.A."/>
            <person name="Collado L."/>
        </authorList>
    </citation>
    <scope>NUCLEOTIDE SEQUENCE</scope>
    <source>
        <strain evidence="2">FR1p153A2</strain>
    </source>
</reference>
<dbReference type="EMBL" id="JAQTJK010000009">
    <property type="protein sequence ID" value="MDK2041734.1"/>
    <property type="molecule type" value="Genomic_DNA"/>
</dbReference>
<evidence type="ECO:0000313" key="3">
    <source>
        <dbReference type="Proteomes" id="UP001237501"/>
    </source>
</evidence>
<dbReference type="RefSeq" id="WP_151950875.1">
    <property type="nucleotide sequence ID" value="NZ_CABVRG010000012.1"/>
</dbReference>
<reference evidence="2" key="2">
    <citation type="submission" date="2023-02" db="EMBL/GenBank/DDBJ databases">
        <authorList>
            <person name="Concha-Toloza M."/>
            <person name="Lopez-Cantillo M."/>
            <person name="Molina-Mora J."/>
            <person name="Collado L."/>
        </authorList>
    </citation>
    <scope>NUCLEOTIDE SEQUENCE</scope>
    <source>
        <strain evidence="2">FR1p153A2</strain>
    </source>
</reference>
<gene>
    <name evidence="2" type="ORF">PT517_08080</name>
</gene>
<feature type="signal peptide" evidence="1">
    <location>
        <begin position="1"/>
        <end position="22"/>
    </location>
</feature>
<protein>
    <submittedName>
        <fullName evidence="2">FISUMP domain-containing protein</fullName>
    </submittedName>
</protein>
<organism evidence="2 3">
    <name type="scientific">Aliarcobacter butzleri</name>
    <dbReference type="NCBI Taxonomy" id="28197"/>
    <lineage>
        <taxon>Bacteria</taxon>
        <taxon>Pseudomonadati</taxon>
        <taxon>Campylobacterota</taxon>
        <taxon>Epsilonproteobacteria</taxon>
        <taxon>Campylobacterales</taxon>
        <taxon>Arcobacteraceae</taxon>
        <taxon>Aliarcobacter</taxon>
    </lineage>
</organism>
<feature type="chain" id="PRO_5043868580" evidence="1">
    <location>
        <begin position="23"/>
        <end position="321"/>
    </location>
</feature>
<dbReference type="Proteomes" id="UP001237501">
    <property type="component" value="Unassembled WGS sequence"/>
</dbReference>
<evidence type="ECO:0000256" key="1">
    <source>
        <dbReference type="SAM" id="SignalP"/>
    </source>
</evidence>
<name>A0AAW6VHS2_9BACT</name>
<proteinExistence type="predicted"/>
<sequence>MKKKILSYVSSLFLVFSINLNAFDYNIVDGEQLLGAVYNIEDFTPFDNKCVNYLYYIDFPNGGQYYVRNINMTVTGYPTLTELKQGQGFILNATGNCTVTINEPSETIIFKGLTYKTIKSPTTSRIWLDRNLGALKICDKKRSDFSTNDAYKESQQDCFGDYYQWGRPADGHQLVTSLTTSTLQSNISNTNSKFSYNNNTPYDWTTSDIYGTSRSNNWSSLSGTGSAICPVGFRVPTVSEWNAEAVNKSVIDNIFNIPYAGRRISSTGNLISVGDHTKLWSVSPFDNYFSKNFTYSDSYAGTNSNGTERANGMTIRCIKSN</sequence>
<keyword evidence="1" id="KW-0732">Signal</keyword>
<evidence type="ECO:0000313" key="2">
    <source>
        <dbReference type="EMBL" id="MDK2041734.1"/>
    </source>
</evidence>
<comment type="caution">
    <text evidence="2">The sequence shown here is derived from an EMBL/GenBank/DDBJ whole genome shotgun (WGS) entry which is preliminary data.</text>
</comment>
<dbReference type="AlphaFoldDB" id="A0AAW6VHS2"/>